<dbReference type="Proteomes" id="UP000625735">
    <property type="component" value="Unassembled WGS sequence"/>
</dbReference>
<comment type="caution">
    <text evidence="1">The sequence shown here is derived from an EMBL/GenBank/DDBJ whole genome shotgun (WGS) entry which is preliminary data.</text>
</comment>
<evidence type="ECO:0000313" key="1">
    <source>
        <dbReference type="EMBL" id="GGD30652.1"/>
    </source>
</evidence>
<reference evidence="1" key="1">
    <citation type="journal article" date="2014" name="Int. J. Syst. Evol. Microbiol.">
        <title>Complete genome sequence of Corynebacterium casei LMG S-19264T (=DSM 44701T), isolated from a smear-ripened cheese.</title>
        <authorList>
            <consortium name="US DOE Joint Genome Institute (JGI-PGF)"/>
            <person name="Walter F."/>
            <person name="Albersmeier A."/>
            <person name="Kalinowski J."/>
            <person name="Ruckert C."/>
        </authorList>
    </citation>
    <scope>NUCLEOTIDE SEQUENCE</scope>
    <source>
        <strain evidence="1">CGMCC 1.12506</strain>
    </source>
</reference>
<keyword evidence="2" id="KW-1185">Reference proteome</keyword>
<dbReference type="AlphaFoldDB" id="A0A917DEF7"/>
<protein>
    <submittedName>
        <fullName evidence="1">Uncharacterized protein</fullName>
    </submittedName>
</protein>
<dbReference type="EMBL" id="BMFG01000008">
    <property type="protein sequence ID" value="GGD30652.1"/>
    <property type="molecule type" value="Genomic_DNA"/>
</dbReference>
<organism evidence="1 2">
    <name type="scientific">Flavobacterium orientale</name>
    <dbReference type="NCBI Taxonomy" id="1756020"/>
    <lineage>
        <taxon>Bacteria</taxon>
        <taxon>Pseudomonadati</taxon>
        <taxon>Bacteroidota</taxon>
        <taxon>Flavobacteriia</taxon>
        <taxon>Flavobacteriales</taxon>
        <taxon>Flavobacteriaceae</taxon>
        <taxon>Flavobacterium</taxon>
    </lineage>
</organism>
<name>A0A917DEF7_9FLAO</name>
<dbReference type="RefSeq" id="WP_188362533.1">
    <property type="nucleotide sequence ID" value="NZ_BMFG01000008.1"/>
</dbReference>
<evidence type="ECO:0000313" key="2">
    <source>
        <dbReference type="Proteomes" id="UP000625735"/>
    </source>
</evidence>
<proteinExistence type="predicted"/>
<reference evidence="1" key="2">
    <citation type="submission" date="2020-09" db="EMBL/GenBank/DDBJ databases">
        <authorList>
            <person name="Sun Q."/>
            <person name="Zhou Y."/>
        </authorList>
    </citation>
    <scope>NUCLEOTIDE SEQUENCE</scope>
    <source>
        <strain evidence="1">CGMCC 1.12506</strain>
    </source>
</reference>
<sequence>MKKLLLILFLTTNMLSYSQDLPTEPAKGFAFPLGTKFTIKLHPTDDADFDYSIIAFEPFQEIIDIWENDTLFNEKGEEGTIEFYFCLGTSGIKEDDKEEDRKVVLVMKNRTKYSLSYKSDIQRNEDGEFKETSNVGTYSGAKGTEMWPYMIYQIGLHDFKIME</sequence>
<accession>A0A917DEF7</accession>
<gene>
    <name evidence="1" type="ORF">GCM10011343_21020</name>
</gene>